<keyword evidence="5" id="KW-0560">Oxidoreductase</keyword>
<name>A0A9D2PEJ9_9FIRM</name>
<evidence type="ECO:0000256" key="8">
    <source>
        <dbReference type="ARBA" id="ARBA00023209"/>
    </source>
</evidence>
<accession>A0A9D2PEJ9</accession>
<reference evidence="10" key="1">
    <citation type="journal article" date="2021" name="PeerJ">
        <title>Extensive microbial diversity within the chicken gut microbiome revealed by metagenomics and culture.</title>
        <authorList>
            <person name="Gilroy R."/>
            <person name="Ravi A."/>
            <person name="Getino M."/>
            <person name="Pursley I."/>
            <person name="Horton D.L."/>
            <person name="Alikhan N.F."/>
            <person name="Baker D."/>
            <person name="Gharbi K."/>
            <person name="Hall N."/>
            <person name="Watson M."/>
            <person name="Adriaenssens E.M."/>
            <person name="Foster-Nyarko E."/>
            <person name="Jarju S."/>
            <person name="Secka A."/>
            <person name="Antonio M."/>
            <person name="Oren A."/>
            <person name="Chaudhuri R.R."/>
            <person name="La Ragione R."/>
            <person name="Hildebrand F."/>
            <person name="Pallen M.J."/>
        </authorList>
    </citation>
    <scope>NUCLEOTIDE SEQUENCE</scope>
    <source>
        <strain evidence="10">ChiSjej3B21-8574</strain>
    </source>
</reference>
<evidence type="ECO:0000256" key="6">
    <source>
        <dbReference type="ARBA" id="ARBA00023027"/>
    </source>
</evidence>
<sequence>MNEILNMQINDMAKVTFDCSCGRKHFLDIDKIVMGQGVISRLPEVLSDCAGENVYILCDQNTYQAAGKKVKETLEGSDFQVKCTVLDSGDQILIPDEKAVGKMFMELEADTAMIVAVGSGTLNDMAKYMSSKTKIPYTIVCTAPSMDGYASSGAPLMNGGRKISYTATLPYAIVGDTDVMKDAPMRMIHAGYGDIIGKLTCLADWRLSHELTGEYYCETIVKLVQKAIKKVVDHRKGLEQRQEEAILYLIEALTLTGVAMGLVGNSRPASGAEHMLSHYWEMEVIAKGENPELHGIKVGVATPVIAEVFDAMRDVLPESVKEMAPSAQEIKTLMKEAGAPIHPQEAGLDRDLFYRGILEGNTVRERFSILDLAVQEKRIQTIAEKITREYYPKEA</sequence>
<dbReference type="Gene3D" id="1.20.1090.10">
    <property type="entry name" value="Dehydroquinate synthase-like - alpha domain"/>
    <property type="match status" value="1"/>
</dbReference>
<keyword evidence="2" id="KW-0444">Lipid biosynthesis</keyword>
<evidence type="ECO:0000256" key="3">
    <source>
        <dbReference type="ARBA" id="ARBA00022723"/>
    </source>
</evidence>
<organism evidence="10 11">
    <name type="scientific">Candidatus Anaerostipes avistercoris</name>
    <dbReference type="NCBI Taxonomy" id="2838462"/>
    <lineage>
        <taxon>Bacteria</taxon>
        <taxon>Bacillati</taxon>
        <taxon>Bacillota</taxon>
        <taxon>Clostridia</taxon>
        <taxon>Lachnospirales</taxon>
        <taxon>Lachnospiraceae</taxon>
        <taxon>Anaerostipes</taxon>
    </lineage>
</organism>
<evidence type="ECO:0000313" key="11">
    <source>
        <dbReference type="Proteomes" id="UP000823904"/>
    </source>
</evidence>
<dbReference type="PANTHER" id="PTHR43616:SF5">
    <property type="entry name" value="GLYCEROL DEHYDROGENASE 1"/>
    <property type="match status" value="1"/>
</dbReference>
<dbReference type="SUPFAM" id="SSF56796">
    <property type="entry name" value="Dehydroquinate synthase-like"/>
    <property type="match status" value="1"/>
</dbReference>
<keyword evidence="6" id="KW-0520">NAD</keyword>
<dbReference type="GO" id="GO:0046872">
    <property type="term" value="F:metal ion binding"/>
    <property type="evidence" value="ECO:0007669"/>
    <property type="project" value="UniProtKB-KW"/>
</dbReference>
<dbReference type="PANTHER" id="PTHR43616">
    <property type="entry name" value="GLYCEROL DEHYDROGENASE"/>
    <property type="match status" value="1"/>
</dbReference>
<comment type="caution">
    <text evidence="10">The sequence shown here is derived from an EMBL/GenBank/DDBJ whole genome shotgun (WGS) entry which is preliminary data.</text>
</comment>
<evidence type="ECO:0000256" key="7">
    <source>
        <dbReference type="ARBA" id="ARBA00023098"/>
    </source>
</evidence>
<dbReference type="InterPro" id="IPR016205">
    <property type="entry name" value="Glycerol_DH"/>
</dbReference>
<evidence type="ECO:0000256" key="5">
    <source>
        <dbReference type="ARBA" id="ARBA00023002"/>
    </source>
</evidence>
<dbReference type="InterPro" id="IPR032837">
    <property type="entry name" value="G1PDH"/>
</dbReference>
<proteinExistence type="predicted"/>
<dbReference type="GO" id="GO:0008654">
    <property type="term" value="P:phospholipid biosynthetic process"/>
    <property type="evidence" value="ECO:0007669"/>
    <property type="project" value="UniProtKB-KW"/>
</dbReference>
<dbReference type="GO" id="GO:0016614">
    <property type="term" value="F:oxidoreductase activity, acting on CH-OH group of donors"/>
    <property type="evidence" value="ECO:0007669"/>
    <property type="project" value="InterPro"/>
</dbReference>
<reference evidence="10" key="2">
    <citation type="submission" date="2021-04" db="EMBL/GenBank/DDBJ databases">
        <authorList>
            <person name="Gilroy R."/>
        </authorList>
    </citation>
    <scope>NUCLEOTIDE SEQUENCE</scope>
    <source>
        <strain evidence="10">ChiSjej3B21-8574</strain>
    </source>
</reference>
<keyword evidence="9" id="KW-1208">Phospholipid metabolism</keyword>
<dbReference type="Pfam" id="PF13685">
    <property type="entry name" value="Fe-ADH_2"/>
    <property type="match status" value="1"/>
</dbReference>
<dbReference type="CDD" id="cd08175">
    <property type="entry name" value="G1PDH"/>
    <property type="match status" value="1"/>
</dbReference>
<evidence type="ECO:0000313" key="10">
    <source>
        <dbReference type="EMBL" id="HJC49217.1"/>
    </source>
</evidence>
<gene>
    <name evidence="10" type="ORF">H9754_01330</name>
</gene>
<dbReference type="AlphaFoldDB" id="A0A9D2PEJ9"/>
<dbReference type="Gene3D" id="3.40.50.1970">
    <property type="match status" value="1"/>
</dbReference>
<keyword evidence="4" id="KW-0521">NADP</keyword>
<evidence type="ECO:0000256" key="9">
    <source>
        <dbReference type="ARBA" id="ARBA00023264"/>
    </source>
</evidence>
<dbReference type="EMBL" id="DWWD01000007">
    <property type="protein sequence ID" value="HJC49217.1"/>
    <property type="molecule type" value="Genomic_DNA"/>
</dbReference>
<protein>
    <submittedName>
        <fullName evidence="10">Sn-glycerol-1-phosphate dehydrogenase</fullName>
    </submittedName>
</protein>
<dbReference type="Proteomes" id="UP000823904">
    <property type="component" value="Unassembled WGS sequence"/>
</dbReference>
<keyword evidence="8" id="KW-0594">Phospholipid biosynthesis</keyword>
<keyword evidence="1" id="KW-0963">Cytoplasm</keyword>
<evidence type="ECO:0000256" key="1">
    <source>
        <dbReference type="ARBA" id="ARBA00022490"/>
    </source>
</evidence>
<evidence type="ECO:0000256" key="2">
    <source>
        <dbReference type="ARBA" id="ARBA00022516"/>
    </source>
</evidence>
<keyword evidence="3" id="KW-0479">Metal-binding</keyword>
<keyword evidence="7" id="KW-0443">Lipid metabolism</keyword>
<evidence type="ECO:0000256" key="4">
    <source>
        <dbReference type="ARBA" id="ARBA00022857"/>
    </source>
</evidence>